<gene>
    <name evidence="2" type="ORF">EB233_18785</name>
</gene>
<feature type="chain" id="PRO_5027064332" evidence="1">
    <location>
        <begin position="46"/>
        <end position="231"/>
    </location>
</feature>
<proteinExistence type="predicted"/>
<reference evidence="2 3" key="1">
    <citation type="submission" date="2018-10" db="EMBL/GenBank/DDBJ databases">
        <authorList>
            <person name="Perry B.J."/>
            <person name="Sullivan J.T."/>
            <person name="Murphy R.J.T."/>
            <person name="Ramsay J.P."/>
            <person name="Ronson C.W."/>
        </authorList>
    </citation>
    <scope>NUCLEOTIDE SEQUENCE [LARGE SCALE GENOMIC DNA]</scope>
    <source>
        <strain evidence="2 3">NZP2014</strain>
    </source>
</reference>
<dbReference type="PIRSF" id="PIRSF010521">
    <property type="entry name" value="DUF922_bac"/>
    <property type="match status" value="1"/>
</dbReference>
<dbReference type="EMBL" id="CP033361">
    <property type="protein sequence ID" value="QKC77292.1"/>
    <property type="molecule type" value="Genomic_DNA"/>
</dbReference>
<evidence type="ECO:0000313" key="2">
    <source>
        <dbReference type="EMBL" id="QKC77292.1"/>
    </source>
</evidence>
<dbReference type="Pfam" id="PF06037">
    <property type="entry name" value="DUF922"/>
    <property type="match status" value="1"/>
</dbReference>
<dbReference type="Proteomes" id="UP000503339">
    <property type="component" value="Chromosome"/>
</dbReference>
<keyword evidence="1" id="KW-0732">Signal</keyword>
<evidence type="ECO:0000313" key="3">
    <source>
        <dbReference type="Proteomes" id="UP000503339"/>
    </source>
</evidence>
<evidence type="ECO:0000256" key="1">
    <source>
        <dbReference type="SAM" id="SignalP"/>
    </source>
</evidence>
<name>A0A6M7UKE4_9HYPH</name>
<accession>A0A6M7UKE4</accession>
<keyword evidence="3" id="KW-1185">Reference proteome</keyword>
<organism evidence="2 3">
    <name type="scientific">Mesorhizobium erdmanii</name>
    <dbReference type="NCBI Taxonomy" id="1777866"/>
    <lineage>
        <taxon>Bacteria</taxon>
        <taxon>Pseudomonadati</taxon>
        <taxon>Pseudomonadota</taxon>
        <taxon>Alphaproteobacteria</taxon>
        <taxon>Hyphomicrobiales</taxon>
        <taxon>Phyllobacteriaceae</taxon>
        <taxon>Mesorhizobium</taxon>
    </lineage>
</organism>
<protein>
    <submittedName>
        <fullName evidence="2">DUF922 domain-containing protein</fullName>
    </submittedName>
</protein>
<feature type="signal peptide" evidence="1">
    <location>
        <begin position="1"/>
        <end position="45"/>
    </location>
</feature>
<dbReference type="AlphaFoldDB" id="A0A6M7UKE4"/>
<sequence length="231" mass="25539">MCDPQRINSVAPATAVKQGGRRGNMMKRSLLCALLLAVTAVPASAANLVKTYSYFSIGGNTLEDIEQQLSTHGPQVKSTGSRHPGATQMAFTSRISYAKQAGSCRIADAVVTVKVKVILPQWRRPRKADPDVTLFWDTLAADIKRHEERHVEIAKNHGRALEDALKATYPQKDCDAAKAKAAEITAAILAKHDRAQVQFDRVESVNFESRILRLMRYRIQRIENGRLPPPA</sequence>
<dbReference type="KEGG" id="merd:EB233_18785"/>
<dbReference type="InterPro" id="IPR010321">
    <property type="entry name" value="DUF922"/>
</dbReference>